<dbReference type="PROSITE" id="PS51195">
    <property type="entry name" value="Q_MOTIF"/>
    <property type="match status" value="1"/>
</dbReference>
<dbReference type="Proteomes" id="UP001172457">
    <property type="component" value="Chromosome 3"/>
</dbReference>
<proteinExistence type="inferred from homology"/>
<reference evidence="16" key="1">
    <citation type="submission" date="2023-03" db="EMBL/GenBank/DDBJ databases">
        <title>Chromosome-scale reference genome and RAD-based genetic map of yellow starthistle (Centaurea solstitialis) reveal putative structural variation and QTLs associated with invader traits.</title>
        <authorList>
            <person name="Reatini B."/>
            <person name="Cang F.A."/>
            <person name="Jiang Q."/>
            <person name="Mckibben M.T.W."/>
            <person name="Barker M.S."/>
            <person name="Rieseberg L.H."/>
            <person name="Dlugosch K.M."/>
        </authorList>
    </citation>
    <scope>NUCLEOTIDE SEQUENCE</scope>
    <source>
        <strain evidence="16">CAN-66</strain>
        <tissue evidence="16">Leaf</tissue>
    </source>
</reference>
<comment type="similarity">
    <text evidence="1">Belongs to the DEAD box helicase family. DDX54/DBP10 subfamily.</text>
</comment>
<dbReference type="InterPro" id="IPR001650">
    <property type="entry name" value="Helicase_C-like"/>
</dbReference>
<accession>A0AA38WFY6</accession>
<feature type="transmembrane region" description="Helical" evidence="11">
    <location>
        <begin position="1035"/>
        <end position="1057"/>
    </location>
</feature>
<dbReference type="InterPro" id="IPR011545">
    <property type="entry name" value="DEAD/DEAH_box_helicase_dom"/>
</dbReference>
<dbReference type="PANTHER" id="PTHR47959">
    <property type="entry name" value="ATP-DEPENDENT RNA HELICASE RHLE-RELATED"/>
    <property type="match status" value="1"/>
</dbReference>
<evidence type="ECO:0000256" key="3">
    <source>
        <dbReference type="ARBA" id="ARBA00022741"/>
    </source>
</evidence>
<feature type="transmembrane region" description="Helical" evidence="11">
    <location>
        <begin position="1089"/>
        <end position="1109"/>
    </location>
</feature>
<dbReference type="GO" id="GO:0003724">
    <property type="term" value="F:RNA helicase activity"/>
    <property type="evidence" value="ECO:0007669"/>
    <property type="project" value="UniProtKB-EC"/>
</dbReference>
<dbReference type="GO" id="GO:0003723">
    <property type="term" value="F:RNA binding"/>
    <property type="evidence" value="ECO:0007669"/>
    <property type="project" value="UniProtKB-KW"/>
</dbReference>
<evidence type="ECO:0000256" key="9">
    <source>
        <dbReference type="PROSITE-ProRule" id="PRU00552"/>
    </source>
</evidence>
<feature type="region of interest" description="Disordered" evidence="10">
    <location>
        <begin position="566"/>
        <end position="594"/>
    </location>
</feature>
<dbReference type="Pfam" id="PF00271">
    <property type="entry name" value="Helicase_C"/>
    <property type="match status" value="1"/>
</dbReference>
<dbReference type="Gene3D" id="3.40.960.10">
    <property type="entry name" value="VSR Endonuclease"/>
    <property type="match status" value="1"/>
</dbReference>
<dbReference type="SMART" id="SM00490">
    <property type="entry name" value="HELICc"/>
    <property type="match status" value="1"/>
</dbReference>
<evidence type="ECO:0000256" key="1">
    <source>
        <dbReference type="ARBA" id="ARBA00010379"/>
    </source>
</evidence>
<feature type="region of interest" description="Disordered" evidence="10">
    <location>
        <begin position="895"/>
        <end position="997"/>
    </location>
</feature>
<protein>
    <recommendedName>
        <fullName evidence="2">RNA helicase</fullName>
        <ecNumber evidence="2">3.6.4.13</ecNumber>
    </recommendedName>
</protein>
<dbReference type="PROSITE" id="PS51194">
    <property type="entry name" value="HELICASE_CTER"/>
    <property type="match status" value="1"/>
</dbReference>
<dbReference type="InterPro" id="IPR013584">
    <property type="entry name" value="RAP"/>
</dbReference>
<dbReference type="CDD" id="cd18787">
    <property type="entry name" value="SF2_C_DEAD"/>
    <property type="match status" value="1"/>
</dbReference>
<organism evidence="16 17">
    <name type="scientific">Centaurea solstitialis</name>
    <name type="common">yellow star-thistle</name>
    <dbReference type="NCBI Taxonomy" id="347529"/>
    <lineage>
        <taxon>Eukaryota</taxon>
        <taxon>Viridiplantae</taxon>
        <taxon>Streptophyta</taxon>
        <taxon>Embryophyta</taxon>
        <taxon>Tracheophyta</taxon>
        <taxon>Spermatophyta</taxon>
        <taxon>Magnoliopsida</taxon>
        <taxon>eudicotyledons</taxon>
        <taxon>Gunneridae</taxon>
        <taxon>Pentapetalae</taxon>
        <taxon>asterids</taxon>
        <taxon>campanulids</taxon>
        <taxon>Asterales</taxon>
        <taxon>Asteraceae</taxon>
        <taxon>Carduoideae</taxon>
        <taxon>Cardueae</taxon>
        <taxon>Centaureinae</taxon>
        <taxon>Centaurea</taxon>
    </lineage>
</organism>
<keyword evidence="7" id="KW-0694">RNA-binding</keyword>
<name>A0AA38WFY6_9ASTR</name>
<dbReference type="GO" id="GO:0005524">
    <property type="term" value="F:ATP binding"/>
    <property type="evidence" value="ECO:0007669"/>
    <property type="project" value="UniProtKB-KW"/>
</dbReference>
<keyword evidence="11" id="KW-0812">Transmembrane</keyword>
<dbReference type="Pfam" id="PF08373">
    <property type="entry name" value="RAP"/>
    <property type="match status" value="1"/>
</dbReference>
<dbReference type="SMART" id="SM00952">
    <property type="entry name" value="RAP"/>
    <property type="match status" value="1"/>
</dbReference>
<feature type="compositionally biased region" description="Basic residues" evidence="10">
    <location>
        <begin position="977"/>
        <end position="986"/>
    </location>
</feature>
<dbReference type="Pfam" id="PF00270">
    <property type="entry name" value="DEAD"/>
    <property type="match status" value="1"/>
</dbReference>
<evidence type="ECO:0000256" key="11">
    <source>
        <dbReference type="SAM" id="Phobius"/>
    </source>
</evidence>
<dbReference type="SMART" id="SM01123">
    <property type="entry name" value="DBP10CT"/>
    <property type="match status" value="1"/>
</dbReference>
<keyword evidence="17" id="KW-1185">Reference proteome</keyword>
<evidence type="ECO:0000259" key="14">
    <source>
        <dbReference type="PROSITE" id="PS51195"/>
    </source>
</evidence>
<dbReference type="InterPro" id="IPR014014">
    <property type="entry name" value="RNA_helicase_DEAD_Q_motif"/>
</dbReference>
<feature type="domain" description="Helicase C-terminal" evidence="13">
    <location>
        <begin position="253"/>
        <end position="402"/>
    </location>
</feature>
<evidence type="ECO:0000313" key="17">
    <source>
        <dbReference type="Proteomes" id="UP001172457"/>
    </source>
</evidence>
<feature type="domain" description="Helicase ATP-binding" evidence="12">
    <location>
        <begin position="56"/>
        <end position="229"/>
    </location>
</feature>
<dbReference type="EC" id="3.6.4.13" evidence="2"/>
<keyword evidence="6" id="KW-0067">ATP-binding</keyword>
<dbReference type="GO" id="GO:0005829">
    <property type="term" value="C:cytosol"/>
    <property type="evidence" value="ECO:0007669"/>
    <property type="project" value="TreeGrafter"/>
</dbReference>
<dbReference type="PANTHER" id="PTHR47959:SF8">
    <property type="entry name" value="RNA HELICASE"/>
    <property type="match status" value="1"/>
</dbReference>
<dbReference type="InterPro" id="IPR033517">
    <property type="entry name" value="DDX54/DBP10_DEAD-box_helicase"/>
</dbReference>
<keyword evidence="11" id="KW-0472">Membrane</keyword>
<dbReference type="PROSITE" id="PS51192">
    <property type="entry name" value="HELICASE_ATP_BIND_1"/>
    <property type="match status" value="1"/>
</dbReference>
<dbReference type="PROSITE" id="PS51286">
    <property type="entry name" value="RAP"/>
    <property type="match status" value="1"/>
</dbReference>
<feature type="compositionally biased region" description="Basic and acidic residues" evidence="10">
    <location>
        <begin position="950"/>
        <end position="966"/>
    </location>
</feature>
<feature type="domain" description="RAP" evidence="15">
    <location>
        <begin position="1711"/>
        <end position="1769"/>
    </location>
</feature>
<feature type="domain" description="DEAD-box RNA helicase Q" evidence="14">
    <location>
        <begin position="25"/>
        <end position="53"/>
    </location>
</feature>
<evidence type="ECO:0000256" key="5">
    <source>
        <dbReference type="ARBA" id="ARBA00022806"/>
    </source>
</evidence>
<dbReference type="GO" id="GO:0016787">
    <property type="term" value="F:hydrolase activity"/>
    <property type="evidence" value="ECO:0007669"/>
    <property type="project" value="UniProtKB-KW"/>
</dbReference>
<evidence type="ECO:0000313" key="16">
    <source>
        <dbReference type="EMBL" id="KAJ9559352.1"/>
    </source>
</evidence>
<comment type="catalytic activity">
    <reaction evidence="8">
        <text>ATP + H2O = ADP + phosphate + H(+)</text>
        <dbReference type="Rhea" id="RHEA:13065"/>
        <dbReference type="ChEBI" id="CHEBI:15377"/>
        <dbReference type="ChEBI" id="CHEBI:15378"/>
        <dbReference type="ChEBI" id="CHEBI:30616"/>
        <dbReference type="ChEBI" id="CHEBI:43474"/>
        <dbReference type="ChEBI" id="CHEBI:456216"/>
        <dbReference type="EC" id="3.6.4.13"/>
    </reaction>
</comment>
<dbReference type="InterPro" id="IPR050079">
    <property type="entry name" value="DEAD_box_RNA_helicase"/>
</dbReference>
<evidence type="ECO:0000256" key="2">
    <source>
        <dbReference type="ARBA" id="ARBA00012552"/>
    </source>
</evidence>
<feature type="short sequence motif" description="Q motif" evidence="9">
    <location>
        <begin position="25"/>
        <end position="53"/>
    </location>
</feature>
<feature type="region of interest" description="Disordered" evidence="10">
    <location>
        <begin position="685"/>
        <end position="739"/>
    </location>
</feature>
<feature type="compositionally biased region" description="Polar residues" evidence="10">
    <location>
        <begin position="900"/>
        <end position="918"/>
    </location>
</feature>
<keyword evidence="5" id="KW-0347">Helicase</keyword>
<dbReference type="InterPro" id="IPR027417">
    <property type="entry name" value="P-loop_NTPase"/>
</dbReference>
<evidence type="ECO:0000256" key="6">
    <source>
        <dbReference type="ARBA" id="ARBA00022840"/>
    </source>
</evidence>
<evidence type="ECO:0000256" key="7">
    <source>
        <dbReference type="ARBA" id="ARBA00022884"/>
    </source>
</evidence>
<dbReference type="SMART" id="SM00487">
    <property type="entry name" value="DEXDc"/>
    <property type="match status" value="1"/>
</dbReference>
<evidence type="ECO:0000259" key="12">
    <source>
        <dbReference type="PROSITE" id="PS51192"/>
    </source>
</evidence>
<dbReference type="CDD" id="cd17959">
    <property type="entry name" value="DEADc_DDX54"/>
    <property type="match status" value="1"/>
</dbReference>
<gene>
    <name evidence="16" type="ORF">OSB04_013966</name>
</gene>
<comment type="caution">
    <text evidence="16">The sequence shown here is derived from an EMBL/GenBank/DDBJ whole genome shotgun (WGS) entry which is preliminary data.</text>
</comment>
<feature type="compositionally biased region" description="Acidic residues" evidence="10">
    <location>
        <begin position="721"/>
        <end position="730"/>
    </location>
</feature>
<evidence type="ECO:0000256" key="4">
    <source>
        <dbReference type="ARBA" id="ARBA00022801"/>
    </source>
</evidence>
<keyword evidence="3" id="KW-0547">Nucleotide-binding</keyword>
<evidence type="ECO:0000259" key="13">
    <source>
        <dbReference type="PROSITE" id="PS51194"/>
    </source>
</evidence>
<dbReference type="Gene3D" id="3.40.50.300">
    <property type="entry name" value="P-loop containing nucleotide triphosphate hydrolases"/>
    <property type="match status" value="2"/>
</dbReference>
<dbReference type="SUPFAM" id="SSF52540">
    <property type="entry name" value="P-loop containing nucleoside triphosphate hydrolases"/>
    <property type="match status" value="1"/>
</dbReference>
<evidence type="ECO:0000256" key="8">
    <source>
        <dbReference type="ARBA" id="ARBA00047984"/>
    </source>
</evidence>
<dbReference type="InterPro" id="IPR014001">
    <property type="entry name" value="Helicase_ATP-bd"/>
</dbReference>
<sequence>MGRLLVSSVTELKKKEKVEKKAKSGGFESLNLCNNVFRGVKRKGYRVPTPIQRKTMPLILSGADVVAMARTGSGKTAAFLIPMLERLQQHVSQSGVRALILSPTRDLALQTLKFTQELGRFTDLRVSLLVGGDSMEGQFEELAQSPDIIIATPGRLMHHLEEVDDMSLRSVEYVVFDEADSLFSMGFAEQLHRILMQLGDNRQTLLFSATLPSALAEFAKAGLRDPQLVRLDLETKISPDLKLTFFTLRQEEKLAALLYLIREHIRSDEQSLIFVSTKHHVQFLDHLIREEGIEPSVCYGDMDQDDRKINVSRFRSRKTMLLIVTDVAARGIDIPLLDNVINWDFPPKPKLFVHRVGRAARAGRTGTAFSFVTSEDTAYLLDLHLFLSRPIRPAPTEEEVLRDMKGVMSRIDQAMASGETVYGRFPQTAIDLVADRVREILDSSTELDCLLRPCERAFRLYTKTKEKPSRESIKRAKNLPREGLHPMFINVLGGNELSALAFSESLKAYRAKQTVLESEGHAAKAKHLQHKRRTRLFSKKPWNSKEQANVDQNTPHFVSAITPPLPIRPPPHQASSHTGDILPRRRPPGDLLPTPATSLDAGDHQTAAAAACDPQNTTFLLSRLSRWTSLSCRPPPPLVSPSPVTTAAGHRMCVGYCFLSDHRCRSSGHRCKSLSHVSLSGLHSQVDQHHRSSLPRRRPSLQVAVDHRCRSPETTAAGGEGEGDDDGEEGATDRGPSSQWVDVMKMKRAVHEGIINKVNQQLSSNHSVKEDELECNTLPGMGKKVSGSKRKAKSFKDEEFFISSVPTNQHFEAGLSVRSNQGFASNRLESAVLDLAADDSGGLQKQKSSFHWDKRSKKYVKLNNGDRVTASGKIITESGSKGKANKTGIYKRWKEKSHSKISFQGTNNEGSAGESTSLKGGGGGGGRGMHKRGGGFRGGNKSRSVPNAHVRSEVKNLEQVRKERQTKATKAALMKNNPKKKGKKFGKNGGGGKRGKGRKLIDDVFSVNSSPPAKQGFNSESNYKLVLHSSMQFNLSIFFSNAICALALNLSIFLVIARTGAVTIRVAGVLKDWILIALSTIIFPESAITGLNIIGYAIALCGVVIYNYIKVKDVKASQFAFDWRLEKKSSDVFVPDKDIKDDARSSSRYSSTSYTNIVEESPIMASSRVSYIAALPKKTCFCVGVHINKEFRDIKVVDDDDDEVPIIKSSSNNKLDWEEEFLGEIDDGMGLSNRKQKQKSEFLQETDSTDWCVRARKSALRSIQTRGLTSAMEDLVKKKKKKKNKNKKNVTKKLVVNESSDTELNIENFLLDEDDNKDQLKRNVSIMAGGMFKERKEKTMETFVERLSHFSDGPNDRRKEIILNREIVEAQTADQVLEGTAEMIMAVAKGLSPSPLSPLNLATAIHRIAKNMEKVSMARTHRLAFARRREMSMLVGMAMMALPECSPQGVSNIAWALSKIGGELLYLSEMDRVAEVAFTKVSEFNSQNVANIAGAFASMQHAAPQLFSELSKRASDIIHTFQSQELAQLLWAFASLVEPADSIFASLDAVYKDAHQYRCSADERTLNFNEGAQGCPPVLDFNRDQLGNISWSCAVLGHMDGTFFSHVWKTLGYFEEQQISEQYREDIMFATQLQLVNQCLKLEYPHLLLSLKTDIEDKIIRAGKTARFNQKITSSFQKEVARLLVSTGLDWTREHVVDGYTLDAALIHLKVALEIDGPTHFSRNSGNPLGHTVLKRRYLEAAGWKLVSVSHQKWEELAGSHEQLDYLREILQDHTTDEVGR</sequence>
<dbReference type="Pfam" id="PF08147">
    <property type="entry name" value="DBP10CT"/>
    <property type="match status" value="1"/>
</dbReference>
<keyword evidence="4" id="KW-0378">Hydrolase</keyword>
<dbReference type="EMBL" id="JARYMX010000003">
    <property type="protein sequence ID" value="KAJ9559352.1"/>
    <property type="molecule type" value="Genomic_DNA"/>
</dbReference>
<evidence type="ECO:0000259" key="15">
    <source>
        <dbReference type="PROSITE" id="PS51286"/>
    </source>
</evidence>
<keyword evidence="11" id="KW-1133">Transmembrane helix</keyword>
<evidence type="ECO:0000256" key="10">
    <source>
        <dbReference type="SAM" id="MobiDB-lite"/>
    </source>
</evidence>
<dbReference type="GO" id="GO:0005634">
    <property type="term" value="C:nucleus"/>
    <property type="evidence" value="ECO:0007669"/>
    <property type="project" value="InterPro"/>
</dbReference>
<dbReference type="InterPro" id="IPR012541">
    <property type="entry name" value="DBP10_C"/>
</dbReference>